<proteinExistence type="predicted"/>
<dbReference type="Proteomes" id="UP000285757">
    <property type="component" value="Unassembled WGS sequence"/>
</dbReference>
<evidence type="ECO:0008006" key="3">
    <source>
        <dbReference type="Google" id="ProtNLM"/>
    </source>
</evidence>
<dbReference type="SUPFAM" id="SSF56059">
    <property type="entry name" value="Glutathione synthetase ATP-binding domain-like"/>
    <property type="match status" value="1"/>
</dbReference>
<dbReference type="EMBL" id="MOBU01000001">
    <property type="protein sequence ID" value="RON72532.1"/>
    <property type="molecule type" value="Genomic_DNA"/>
</dbReference>
<dbReference type="AlphaFoldDB" id="A0A423LW72"/>
<comment type="caution">
    <text evidence="1">The sequence shown here is derived from an EMBL/GenBank/DDBJ whole genome shotgun (WGS) entry which is preliminary data.</text>
</comment>
<dbReference type="RefSeq" id="WP_123529261.1">
    <property type="nucleotide sequence ID" value="NZ_MOBU01000001.1"/>
</dbReference>
<organism evidence="1 2">
    <name type="scientific">Pseudomonas fluorescens</name>
    <dbReference type="NCBI Taxonomy" id="294"/>
    <lineage>
        <taxon>Bacteria</taxon>
        <taxon>Pseudomonadati</taxon>
        <taxon>Pseudomonadota</taxon>
        <taxon>Gammaproteobacteria</taxon>
        <taxon>Pseudomonadales</taxon>
        <taxon>Pseudomonadaceae</taxon>
        <taxon>Pseudomonas</taxon>
    </lineage>
</organism>
<evidence type="ECO:0000313" key="2">
    <source>
        <dbReference type="Proteomes" id="UP000285757"/>
    </source>
</evidence>
<gene>
    <name evidence="1" type="ORF">BK671_01370</name>
</gene>
<accession>A0A423LW72</accession>
<protein>
    <recommendedName>
        <fullName evidence="3">Glutathionylspermidine synthase pre-ATP-grasp-like domain-containing protein</fullName>
    </recommendedName>
</protein>
<sequence>MRLWNGNLFEKGKVLGVYESHDRLLAGIKEPPTVDFREIHESAHALQSVIFRIYRDYYKADIKAMALDLGFRPDVADLVSLFSEQITPDSFARVDLFVETQGWKFLEFNMGSLIGGMQYASLPRLSGFQQTGDVLKSWARGMKAHDIHENSLTLFLVDESIVEDIRHPLSVFSQAVQDETGSEVVIASPRSIVWDGLRLTYQSRVVDNIYCRFEQEQLLERPDDYRDFLSALKAKAVNCPQGLGYNVLAGKGVWALLWQFYLENNLDDADRALVKEHLPLTHWLVEETQDIALKEQSRWVLKPTDGYAGRDVVCGREVTAEDWAEKIRKALGIGGKAYILQEYIEPEPLLVATIDENGRLEEYKARVVWGFYFLEGQYQGGLLRALPLSQTAVINYATGAATGPMMKVEQSRSVHE</sequence>
<evidence type="ECO:0000313" key="1">
    <source>
        <dbReference type="EMBL" id="RON72532.1"/>
    </source>
</evidence>
<reference evidence="1 2" key="1">
    <citation type="submission" date="2016-10" db="EMBL/GenBank/DDBJ databases">
        <title>Comparative genome analysis of multiple Pseudomonas spp. focuses on biocontrol and plant growth promoting traits.</title>
        <authorList>
            <person name="Tao X.-Y."/>
            <person name="Taylor C.G."/>
        </authorList>
    </citation>
    <scope>NUCLEOTIDE SEQUENCE [LARGE SCALE GENOMIC DNA]</scope>
    <source>
        <strain evidence="1 2">24D3</strain>
    </source>
</reference>
<name>A0A423LW72_PSEFL</name>